<feature type="compositionally biased region" description="Basic and acidic residues" evidence="9">
    <location>
        <begin position="386"/>
        <end position="395"/>
    </location>
</feature>
<evidence type="ECO:0000256" key="5">
    <source>
        <dbReference type="ARBA" id="ARBA00023015"/>
    </source>
</evidence>
<dbReference type="InterPro" id="IPR051061">
    <property type="entry name" value="Zinc_finger_trans_reg"/>
</dbReference>
<feature type="domain" description="C2H2-type" evidence="10">
    <location>
        <begin position="108"/>
        <end position="137"/>
    </location>
</feature>
<keyword evidence="6" id="KW-0804">Transcription</keyword>
<dbReference type="OrthoDB" id="6480227at2759"/>
<organism evidence="11">
    <name type="scientific">Medioppia subpectinata</name>
    <dbReference type="NCBI Taxonomy" id="1979941"/>
    <lineage>
        <taxon>Eukaryota</taxon>
        <taxon>Metazoa</taxon>
        <taxon>Ecdysozoa</taxon>
        <taxon>Arthropoda</taxon>
        <taxon>Chelicerata</taxon>
        <taxon>Arachnida</taxon>
        <taxon>Acari</taxon>
        <taxon>Acariformes</taxon>
        <taxon>Sarcoptiformes</taxon>
        <taxon>Oribatida</taxon>
        <taxon>Brachypylina</taxon>
        <taxon>Oppioidea</taxon>
        <taxon>Oppiidae</taxon>
        <taxon>Medioppia</taxon>
    </lineage>
</organism>
<evidence type="ECO:0000256" key="1">
    <source>
        <dbReference type="ARBA" id="ARBA00004123"/>
    </source>
</evidence>
<evidence type="ECO:0000256" key="2">
    <source>
        <dbReference type="ARBA" id="ARBA00022723"/>
    </source>
</evidence>
<dbReference type="GO" id="GO:0008270">
    <property type="term" value="F:zinc ion binding"/>
    <property type="evidence" value="ECO:0007669"/>
    <property type="project" value="UniProtKB-KW"/>
</dbReference>
<dbReference type="Gene3D" id="3.30.160.60">
    <property type="entry name" value="Classic Zinc Finger"/>
    <property type="match status" value="8"/>
</dbReference>
<feature type="non-terminal residue" evidence="11">
    <location>
        <position position="1"/>
    </location>
</feature>
<reference evidence="11" key="1">
    <citation type="submission" date="2020-11" db="EMBL/GenBank/DDBJ databases">
        <authorList>
            <person name="Tran Van P."/>
        </authorList>
    </citation>
    <scope>NUCLEOTIDE SEQUENCE</scope>
</reference>
<keyword evidence="3 8" id="KW-0863">Zinc-finger</keyword>
<evidence type="ECO:0000256" key="7">
    <source>
        <dbReference type="ARBA" id="ARBA00023242"/>
    </source>
</evidence>
<evidence type="ECO:0000259" key="10">
    <source>
        <dbReference type="PROSITE" id="PS50157"/>
    </source>
</evidence>
<feature type="domain" description="C2H2-type" evidence="10">
    <location>
        <begin position="193"/>
        <end position="223"/>
    </location>
</feature>
<name>A0A7R9QDS7_9ACAR</name>
<feature type="domain" description="C2H2-type" evidence="10">
    <location>
        <begin position="328"/>
        <end position="358"/>
    </location>
</feature>
<feature type="domain" description="C2H2-type" evidence="10">
    <location>
        <begin position="732"/>
        <end position="757"/>
    </location>
</feature>
<feature type="domain" description="C2H2-type" evidence="10">
    <location>
        <begin position="161"/>
        <end position="189"/>
    </location>
</feature>
<dbReference type="SUPFAM" id="SSF57667">
    <property type="entry name" value="beta-beta-alpha zinc fingers"/>
    <property type="match status" value="5"/>
</dbReference>
<gene>
    <name evidence="11" type="ORF">OSB1V03_LOCUS18482</name>
</gene>
<dbReference type="InterPro" id="IPR036236">
    <property type="entry name" value="Znf_C2H2_sf"/>
</dbReference>
<feature type="region of interest" description="Disordered" evidence="9">
    <location>
        <begin position="217"/>
        <end position="247"/>
    </location>
</feature>
<feature type="non-terminal residue" evidence="11">
    <location>
        <position position="757"/>
    </location>
</feature>
<evidence type="ECO:0000256" key="4">
    <source>
        <dbReference type="ARBA" id="ARBA00022833"/>
    </source>
</evidence>
<evidence type="ECO:0000313" key="12">
    <source>
        <dbReference type="Proteomes" id="UP000759131"/>
    </source>
</evidence>
<sequence length="757" mass="86188">TILKDLNHLSLQDIQRLEVLDNKFNVIITETAAHYHKKSLISFNEVPEETKDVIITADIDNTSNDFDFMSERQTQMIPKSLPLNASTDVLTQHNTTQTNAHFITLPMLLCPVSGCGLTFITQKFLDIHLQKHTSRTSPPKKKNSLNTRYKPTAEDLILRPHVCPTCGRRFKLLRYMTEHIQCFHTRAAIDRPFICEYDGCGKRWPTKLRLLGHISTTHKTQNTSGKTVRKRADTESSTTYSDDNTCDGLEMSDSQEFRDIHLQKHTSPTSPPKKKKKNSENTRYKPTAEDLILRPHECPTCGRRFKQLRYMTDHIQCFHTRAAVDRPFICQYDGCGKRWPTKQRLLVHISTAHKNQDITGKRVRKRADTECSTTSSDDNTCDGLEMSDRRAERAKNSPQHSTLEMKSETDPHVLNADSDGIDTVTASSSNELSLKPIHETTHAVTKSTAASVDEERPHVCPHKTCGAAFKKKGQLNEHIRAIHSSDKPFECKDCGKWFPTRTRLGGHQIRSCDKKWRVVCSAPGCEQLFKSKYGMNEHRLRAHIGDPYECKHSGCGQHFDTKEIYDQHLSTHSSDNISGEPEEWPETSPEDTQLFNDTENESIDSLSSASRTKRSPKSNRKTTHTITKPSAPVDEERPHVCPHMSCGRPFKSISHLTEHIRAIHYSDKPFECKGCGERFPTKTRLRIHELHAICGGEGRPHVCPHTTCDRAFKSTSHLTEHIRAIHYSDKPFECKGCGERFPTKTRLRIHELHAICG</sequence>
<feature type="region of interest" description="Disordered" evidence="9">
    <location>
        <begin position="262"/>
        <end position="288"/>
    </location>
</feature>
<feature type="domain" description="C2H2-type" evidence="10">
    <location>
        <begin position="458"/>
        <end position="488"/>
    </location>
</feature>
<feature type="compositionally biased region" description="Basic residues" evidence="9">
    <location>
        <begin position="611"/>
        <end position="623"/>
    </location>
</feature>
<feature type="domain" description="C2H2-type" evidence="10">
    <location>
        <begin position="548"/>
        <end position="577"/>
    </location>
</feature>
<feature type="compositionally biased region" description="Acidic residues" evidence="9">
    <location>
        <begin position="580"/>
        <end position="589"/>
    </location>
</feature>
<feature type="region of interest" description="Disordered" evidence="9">
    <location>
        <begin position="360"/>
        <end position="411"/>
    </location>
</feature>
<dbReference type="AlphaFoldDB" id="A0A7R9QDS7"/>
<dbReference type="EMBL" id="OC879181">
    <property type="protein sequence ID" value="CAD7641043.1"/>
    <property type="molecule type" value="Genomic_DNA"/>
</dbReference>
<keyword evidence="5" id="KW-0805">Transcription regulation</keyword>
<feature type="domain" description="C2H2-type" evidence="10">
    <location>
        <begin position="296"/>
        <end position="320"/>
    </location>
</feature>
<feature type="domain" description="C2H2-type" evidence="10">
    <location>
        <begin position="639"/>
        <end position="669"/>
    </location>
</feature>
<dbReference type="GO" id="GO:0005634">
    <property type="term" value="C:nucleus"/>
    <property type="evidence" value="ECO:0007669"/>
    <property type="project" value="UniProtKB-SubCell"/>
</dbReference>
<dbReference type="InterPro" id="IPR013087">
    <property type="entry name" value="Znf_C2H2_type"/>
</dbReference>
<feature type="domain" description="C2H2-type" evidence="10">
    <location>
        <begin position="701"/>
        <end position="731"/>
    </location>
</feature>
<evidence type="ECO:0000313" key="11">
    <source>
        <dbReference type="EMBL" id="CAD7641043.1"/>
    </source>
</evidence>
<feature type="compositionally biased region" description="Basic and acidic residues" evidence="9">
    <location>
        <begin position="278"/>
        <end position="288"/>
    </location>
</feature>
<dbReference type="PANTHER" id="PTHR46179">
    <property type="entry name" value="ZINC FINGER PROTEIN"/>
    <property type="match status" value="1"/>
</dbReference>
<proteinExistence type="predicted"/>
<dbReference type="SMART" id="SM00355">
    <property type="entry name" value="ZnF_C2H2"/>
    <property type="match status" value="13"/>
</dbReference>
<dbReference type="EMBL" id="CAJPIZ010024606">
    <property type="protein sequence ID" value="CAG2118531.1"/>
    <property type="molecule type" value="Genomic_DNA"/>
</dbReference>
<evidence type="ECO:0000256" key="8">
    <source>
        <dbReference type="PROSITE-ProRule" id="PRU00042"/>
    </source>
</evidence>
<dbReference type="Pfam" id="PF00096">
    <property type="entry name" value="zf-C2H2"/>
    <property type="match status" value="3"/>
</dbReference>
<comment type="subcellular location">
    <subcellularLocation>
        <location evidence="1">Nucleus</location>
    </subcellularLocation>
</comment>
<keyword evidence="7" id="KW-0539">Nucleus</keyword>
<feature type="domain" description="C2H2-type" evidence="10">
    <location>
        <begin position="489"/>
        <end position="508"/>
    </location>
</feature>
<dbReference type="PROSITE" id="PS50157">
    <property type="entry name" value="ZINC_FINGER_C2H2_2"/>
    <property type="match status" value="12"/>
</dbReference>
<dbReference type="Proteomes" id="UP000759131">
    <property type="component" value="Unassembled WGS sequence"/>
</dbReference>
<evidence type="ECO:0000256" key="9">
    <source>
        <dbReference type="SAM" id="MobiDB-lite"/>
    </source>
</evidence>
<keyword evidence="4" id="KW-0862">Zinc</keyword>
<keyword evidence="2" id="KW-0479">Metal-binding</keyword>
<feature type="compositionally biased region" description="Polar residues" evidence="9">
    <location>
        <begin position="217"/>
        <end position="226"/>
    </location>
</feature>
<accession>A0A7R9QDS7</accession>
<feature type="domain" description="C2H2-type" evidence="10">
    <location>
        <begin position="670"/>
        <end position="699"/>
    </location>
</feature>
<feature type="region of interest" description="Disordered" evidence="9">
    <location>
        <begin position="569"/>
        <end position="638"/>
    </location>
</feature>
<evidence type="ECO:0000256" key="6">
    <source>
        <dbReference type="ARBA" id="ARBA00023163"/>
    </source>
</evidence>
<dbReference type="PANTHER" id="PTHR46179:SF13">
    <property type="entry name" value="C2H2-TYPE DOMAIN-CONTAINING PROTEIN"/>
    <property type="match status" value="1"/>
</dbReference>
<dbReference type="PROSITE" id="PS00028">
    <property type="entry name" value="ZINC_FINGER_C2H2_1"/>
    <property type="match status" value="10"/>
</dbReference>
<feature type="compositionally biased region" description="Polar residues" evidence="9">
    <location>
        <begin position="590"/>
        <end position="610"/>
    </location>
</feature>
<keyword evidence="12" id="KW-1185">Reference proteome</keyword>
<protein>
    <recommendedName>
        <fullName evidence="10">C2H2-type domain-containing protein</fullName>
    </recommendedName>
</protein>
<dbReference type="GO" id="GO:0006357">
    <property type="term" value="P:regulation of transcription by RNA polymerase II"/>
    <property type="evidence" value="ECO:0007669"/>
    <property type="project" value="TreeGrafter"/>
</dbReference>
<evidence type="ECO:0000256" key="3">
    <source>
        <dbReference type="ARBA" id="ARBA00022771"/>
    </source>
</evidence>